<accession>A0A7C9MFB1</accession>
<evidence type="ECO:0000259" key="1">
    <source>
        <dbReference type="Pfam" id="PF09509"/>
    </source>
</evidence>
<dbReference type="InterPro" id="IPR012654">
    <property type="entry name" value="CHP02391"/>
</dbReference>
<sequence length="171" mass="18975">MQEFQEALRDIGVTKSSVEASEPKTAIGTSTDSHTREEIVLFQSLITEAEIASVSSDLFASGYYNLSVSEAFKAIDNFVSEKAKRPRGSGTALMEEVFSPSKPKLVWTSRTTKSEDDEQKGYHRLYAGAMLGIRNPTAHEFDWVEEAETALELIVFAQHLLKKAKLAKLSK</sequence>
<gene>
    <name evidence="2" type="ORF">GQ651_13120</name>
</gene>
<protein>
    <submittedName>
        <fullName evidence="2">TIGR02391 family protein</fullName>
    </submittedName>
</protein>
<organism evidence="2 3">
    <name type="scientific">Kangsaoukella pontilimi</name>
    <dbReference type="NCBI Taxonomy" id="2691042"/>
    <lineage>
        <taxon>Bacteria</taxon>
        <taxon>Pseudomonadati</taxon>
        <taxon>Pseudomonadota</taxon>
        <taxon>Alphaproteobacteria</taxon>
        <taxon>Rhodobacterales</taxon>
        <taxon>Paracoccaceae</taxon>
        <taxon>Kangsaoukella</taxon>
    </lineage>
</organism>
<name>A0A7C9MFB1_9RHOB</name>
<proteinExistence type="predicted"/>
<feature type="domain" description="Conserved hypothetical protein CHP02391" evidence="1">
    <location>
        <begin position="49"/>
        <end position="163"/>
    </location>
</feature>
<dbReference type="EMBL" id="WUPT01000002">
    <property type="protein sequence ID" value="MXQ08792.1"/>
    <property type="molecule type" value="Genomic_DNA"/>
</dbReference>
<evidence type="ECO:0000313" key="2">
    <source>
        <dbReference type="EMBL" id="MXQ08792.1"/>
    </source>
</evidence>
<dbReference type="AlphaFoldDB" id="A0A7C9MFB1"/>
<dbReference type="NCBIfam" id="TIGR02391">
    <property type="entry name" value="hypoth_ymh"/>
    <property type="match status" value="1"/>
</dbReference>
<dbReference type="Pfam" id="PF09509">
    <property type="entry name" value="Hypoth_Ymh"/>
    <property type="match status" value="1"/>
</dbReference>
<keyword evidence="3" id="KW-1185">Reference proteome</keyword>
<reference evidence="2 3" key="1">
    <citation type="submission" date="2019-12" db="EMBL/GenBank/DDBJ databases">
        <authorList>
            <person name="Lee S.D."/>
        </authorList>
    </citation>
    <scope>NUCLEOTIDE SEQUENCE [LARGE SCALE GENOMIC DNA]</scope>
    <source>
        <strain evidence="2 3">GH1-50</strain>
    </source>
</reference>
<evidence type="ECO:0000313" key="3">
    <source>
        <dbReference type="Proteomes" id="UP000480350"/>
    </source>
</evidence>
<comment type="caution">
    <text evidence="2">The sequence shown here is derived from an EMBL/GenBank/DDBJ whole genome shotgun (WGS) entry which is preliminary data.</text>
</comment>
<reference evidence="2 3" key="2">
    <citation type="submission" date="2020-03" db="EMBL/GenBank/DDBJ databases">
        <title>Kangsaoukella pontilimi gen. nov., sp. nov., a new member of the family Rhodobacteraceae isolated from a tidal mudflat.</title>
        <authorList>
            <person name="Kim I.S."/>
        </authorList>
    </citation>
    <scope>NUCLEOTIDE SEQUENCE [LARGE SCALE GENOMIC DNA]</scope>
    <source>
        <strain evidence="2 3">GH1-50</strain>
    </source>
</reference>
<dbReference type="Proteomes" id="UP000480350">
    <property type="component" value="Unassembled WGS sequence"/>
</dbReference>